<dbReference type="Proteomes" id="UP000677228">
    <property type="component" value="Unassembled WGS sequence"/>
</dbReference>
<dbReference type="SUPFAM" id="SSF46689">
    <property type="entry name" value="Homeodomain-like"/>
    <property type="match status" value="1"/>
</dbReference>
<name>A0A814Q1T7_9BILA</name>
<accession>A0A814Q1T7</accession>
<sequence>MSRKRNLQYLLNDLLLAVQDVKAGKSQRQAYVDYKIPIGTIKSRMSRSSTGAIGRLTVLSQLQEQLFMMAIKACQD</sequence>
<organism evidence="1 5">
    <name type="scientific">Didymodactylos carnosus</name>
    <dbReference type="NCBI Taxonomy" id="1234261"/>
    <lineage>
        <taxon>Eukaryota</taxon>
        <taxon>Metazoa</taxon>
        <taxon>Spiralia</taxon>
        <taxon>Gnathifera</taxon>
        <taxon>Rotifera</taxon>
        <taxon>Eurotatoria</taxon>
        <taxon>Bdelloidea</taxon>
        <taxon>Philodinida</taxon>
        <taxon>Philodinidae</taxon>
        <taxon>Didymodactylos</taxon>
    </lineage>
</organism>
<dbReference type="Gene3D" id="1.10.10.60">
    <property type="entry name" value="Homeodomain-like"/>
    <property type="match status" value="1"/>
</dbReference>
<dbReference type="Proteomes" id="UP000663829">
    <property type="component" value="Unassembled WGS sequence"/>
</dbReference>
<comment type="caution">
    <text evidence="1">The sequence shown here is derived from an EMBL/GenBank/DDBJ whole genome shotgun (WGS) entry which is preliminary data.</text>
</comment>
<proteinExistence type="predicted"/>
<protein>
    <recommendedName>
        <fullName evidence="6">HTH psq-type domain-containing protein</fullName>
    </recommendedName>
</protein>
<evidence type="ECO:0000313" key="3">
    <source>
        <dbReference type="EMBL" id="CAF3878237.1"/>
    </source>
</evidence>
<dbReference type="Proteomes" id="UP000682733">
    <property type="component" value="Unassembled WGS sequence"/>
</dbReference>
<dbReference type="AlphaFoldDB" id="A0A814Q1T7"/>
<dbReference type="EMBL" id="CAJOBA010078174">
    <property type="protein sequence ID" value="CAF4428556.1"/>
    <property type="molecule type" value="Genomic_DNA"/>
</dbReference>
<dbReference type="EMBL" id="CAJOBC010005856">
    <property type="protein sequence ID" value="CAF3878237.1"/>
    <property type="molecule type" value="Genomic_DNA"/>
</dbReference>
<dbReference type="EMBL" id="CAJNOK010053780">
    <property type="protein sequence ID" value="CAF1613188.1"/>
    <property type="molecule type" value="Genomic_DNA"/>
</dbReference>
<evidence type="ECO:0000313" key="2">
    <source>
        <dbReference type="EMBL" id="CAF1613188.1"/>
    </source>
</evidence>
<keyword evidence="5" id="KW-1185">Reference proteome</keyword>
<evidence type="ECO:0008006" key="6">
    <source>
        <dbReference type="Google" id="ProtNLM"/>
    </source>
</evidence>
<gene>
    <name evidence="1" type="ORF">GPM918_LOCUS19371</name>
    <name evidence="2" type="ORF">OVA965_LOCUS42775</name>
    <name evidence="3" type="ORF">SRO942_LOCUS19371</name>
    <name evidence="4" type="ORF">TMI583_LOCUS44788</name>
</gene>
<evidence type="ECO:0000313" key="4">
    <source>
        <dbReference type="EMBL" id="CAF4428556.1"/>
    </source>
</evidence>
<evidence type="ECO:0000313" key="5">
    <source>
        <dbReference type="Proteomes" id="UP000663829"/>
    </source>
</evidence>
<evidence type="ECO:0000313" key="1">
    <source>
        <dbReference type="EMBL" id="CAF1114100.1"/>
    </source>
</evidence>
<dbReference type="EMBL" id="CAJNOQ010005855">
    <property type="protein sequence ID" value="CAF1114100.1"/>
    <property type="molecule type" value="Genomic_DNA"/>
</dbReference>
<dbReference type="Proteomes" id="UP000681722">
    <property type="component" value="Unassembled WGS sequence"/>
</dbReference>
<reference evidence="1" key="1">
    <citation type="submission" date="2021-02" db="EMBL/GenBank/DDBJ databases">
        <authorList>
            <person name="Nowell W R."/>
        </authorList>
    </citation>
    <scope>NUCLEOTIDE SEQUENCE</scope>
</reference>
<dbReference type="InterPro" id="IPR009057">
    <property type="entry name" value="Homeodomain-like_sf"/>
</dbReference>